<dbReference type="Gene3D" id="1.10.287.700">
    <property type="entry name" value="Helix hairpin bin"/>
    <property type="match status" value="1"/>
</dbReference>
<evidence type="ECO:0000313" key="2">
    <source>
        <dbReference type="EMBL" id="KNC25801.1"/>
    </source>
</evidence>
<feature type="signal peptide" evidence="1">
    <location>
        <begin position="1"/>
        <end position="21"/>
    </location>
</feature>
<evidence type="ECO:0000256" key="1">
    <source>
        <dbReference type="SAM" id="SignalP"/>
    </source>
</evidence>
<protein>
    <recommendedName>
        <fullName evidence="4">Protein TsetseEP domain-containing protein</fullName>
    </recommendedName>
</protein>
<accession>A0A0L0C0M1</accession>
<proteinExistence type="predicted"/>
<feature type="chain" id="PRO_5005535597" description="Protein TsetseEP domain-containing protein" evidence="1">
    <location>
        <begin position="22"/>
        <end position="166"/>
    </location>
</feature>
<name>A0A0L0C0M1_LUCCU</name>
<dbReference type="AlphaFoldDB" id="A0A0L0C0M1"/>
<sequence length="166" mass="18478">MKHLIALSILILSLLIIPSKADLLECDEKILPSLSEIPGIGPKIASAEDTGDKIGDFFKKIGCEVKRGAKKFGESFKQNAEKINENVKEGVKKFTTKAKEVGSDLKVKFHDFKDRLHKDSDEMVVSDKKFFLENVELINPDILKADQECGHGHILDSLGNCSKLRK</sequence>
<dbReference type="OrthoDB" id="7880784at2759"/>
<evidence type="ECO:0008006" key="4">
    <source>
        <dbReference type="Google" id="ProtNLM"/>
    </source>
</evidence>
<evidence type="ECO:0000313" key="3">
    <source>
        <dbReference type="Proteomes" id="UP000037069"/>
    </source>
</evidence>
<dbReference type="Proteomes" id="UP000037069">
    <property type="component" value="Unassembled WGS sequence"/>
</dbReference>
<dbReference type="EMBL" id="JRES01001070">
    <property type="protein sequence ID" value="KNC25801.1"/>
    <property type="molecule type" value="Genomic_DNA"/>
</dbReference>
<comment type="caution">
    <text evidence="2">The sequence shown here is derived from an EMBL/GenBank/DDBJ whole genome shotgun (WGS) entry which is preliminary data.</text>
</comment>
<gene>
    <name evidence="2" type="ORF">FF38_05469</name>
</gene>
<keyword evidence="1" id="KW-0732">Signal</keyword>
<dbReference type="OMA" id="FDCEDKV"/>
<keyword evidence="3" id="KW-1185">Reference proteome</keyword>
<organism evidence="2 3">
    <name type="scientific">Lucilia cuprina</name>
    <name type="common">Green bottle fly</name>
    <name type="synonym">Australian sheep blowfly</name>
    <dbReference type="NCBI Taxonomy" id="7375"/>
    <lineage>
        <taxon>Eukaryota</taxon>
        <taxon>Metazoa</taxon>
        <taxon>Ecdysozoa</taxon>
        <taxon>Arthropoda</taxon>
        <taxon>Hexapoda</taxon>
        <taxon>Insecta</taxon>
        <taxon>Pterygota</taxon>
        <taxon>Neoptera</taxon>
        <taxon>Endopterygota</taxon>
        <taxon>Diptera</taxon>
        <taxon>Brachycera</taxon>
        <taxon>Muscomorpha</taxon>
        <taxon>Oestroidea</taxon>
        <taxon>Calliphoridae</taxon>
        <taxon>Luciliinae</taxon>
        <taxon>Lucilia</taxon>
    </lineage>
</organism>
<reference evidence="2 3" key="1">
    <citation type="journal article" date="2015" name="Nat. Commun.">
        <title>Lucilia cuprina genome unlocks parasitic fly biology to underpin future interventions.</title>
        <authorList>
            <person name="Anstead C.A."/>
            <person name="Korhonen P.K."/>
            <person name="Young N.D."/>
            <person name="Hall R.S."/>
            <person name="Jex A.R."/>
            <person name="Murali S.C."/>
            <person name="Hughes D.S."/>
            <person name="Lee S.F."/>
            <person name="Perry T."/>
            <person name="Stroehlein A.J."/>
            <person name="Ansell B.R."/>
            <person name="Breugelmans B."/>
            <person name="Hofmann A."/>
            <person name="Qu J."/>
            <person name="Dugan S."/>
            <person name="Lee S.L."/>
            <person name="Chao H."/>
            <person name="Dinh H."/>
            <person name="Han Y."/>
            <person name="Doddapaneni H.V."/>
            <person name="Worley K.C."/>
            <person name="Muzny D.M."/>
            <person name="Ioannidis P."/>
            <person name="Waterhouse R.M."/>
            <person name="Zdobnov E.M."/>
            <person name="James P.J."/>
            <person name="Bagnall N.H."/>
            <person name="Kotze A.C."/>
            <person name="Gibbs R.A."/>
            <person name="Richards S."/>
            <person name="Batterham P."/>
            <person name="Gasser R.B."/>
        </authorList>
    </citation>
    <scope>NUCLEOTIDE SEQUENCE [LARGE SCALE GENOMIC DNA]</scope>
    <source>
        <strain evidence="2 3">LS</strain>
        <tissue evidence="2">Full body</tissue>
    </source>
</reference>